<accession>A0ABY4QTV9</accession>
<feature type="domain" description="EfeO-type cupredoxin-like" evidence="1">
    <location>
        <begin position="17"/>
        <end position="53"/>
    </location>
</feature>
<protein>
    <submittedName>
        <fullName evidence="2">Cupredoxin domain-containing protein</fullName>
    </submittedName>
</protein>
<sequence>MDGENHTVTADSANAFDVKATAGSTVMFKAPTAPGSYAFHCTYHSNMHGVLVVK</sequence>
<evidence type="ECO:0000313" key="2">
    <source>
        <dbReference type="EMBL" id="UQX86935.1"/>
    </source>
</evidence>
<reference evidence="2" key="2">
    <citation type="submission" date="2022-05" db="EMBL/GenBank/DDBJ databases">
        <authorList>
            <person name="Kim J.-S."/>
            <person name="Lee K."/>
            <person name="Suh M."/>
            <person name="Eom M."/>
            <person name="Kim J.-S."/>
            <person name="Kim D.-S."/>
            <person name="Ko S.-H."/>
            <person name="Shin Y."/>
            <person name="Lee J.-S."/>
        </authorList>
    </citation>
    <scope>NUCLEOTIDE SEQUENCE</scope>
    <source>
        <strain evidence="2">N237</strain>
    </source>
</reference>
<dbReference type="EMBL" id="CP097332">
    <property type="protein sequence ID" value="UQX86935.1"/>
    <property type="molecule type" value="Genomic_DNA"/>
</dbReference>
<evidence type="ECO:0000259" key="1">
    <source>
        <dbReference type="Pfam" id="PF13473"/>
    </source>
</evidence>
<dbReference type="Pfam" id="PF13473">
    <property type="entry name" value="Cupredoxin_1"/>
    <property type="match status" value="1"/>
</dbReference>
<dbReference type="InterPro" id="IPR028096">
    <property type="entry name" value="EfeO_Cupredoxin"/>
</dbReference>
<dbReference type="Gene3D" id="2.60.40.420">
    <property type="entry name" value="Cupredoxins - blue copper proteins"/>
    <property type="match status" value="1"/>
</dbReference>
<name>A0ABY4QTV9_9ACTN</name>
<organism evidence="2 3">
    <name type="scientific">Jatrophihabitans telluris</name>
    <dbReference type="NCBI Taxonomy" id="2038343"/>
    <lineage>
        <taxon>Bacteria</taxon>
        <taxon>Bacillati</taxon>
        <taxon>Actinomycetota</taxon>
        <taxon>Actinomycetes</taxon>
        <taxon>Jatrophihabitantales</taxon>
        <taxon>Jatrophihabitantaceae</taxon>
        <taxon>Jatrophihabitans</taxon>
    </lineage>
</organism>
<dbReference type="SUPFAM" id="SSF49503">
    <property type="entry name" value="Cupredoxins"/>
    <property type="match status" value="1"/>
</dbReference>
<dbReference type="InterPro" id="IPR008972">
    <property type="entry name" value="Cupredoxin"/>
</dbReference>
<gene>
    <name evidence="2" type="ORF">M6D93_11525</name>
</gene>
<proteinExistence type="predicted"/>
<evidence type="ECO:0000313" key="3">
    <source>
        <dbReference type="Proteomes" id="UP001056336"/>
    </source>
</evidence>
<dbReference type="RefSeq" id="WP_249769346.1">
    <property type="nucleotide sequence ID" value="NZ_CP097332.1"/>
</dbReference>
<keyword evidence="3" id="KW-1185">Reference proteome</keyword>
<reference evidence="2" key="1">
    <citation type="journal article" date="2018" name="Int. J. Syst. Evol. Microbiol.">
        <title>Jatrophihabitans telluris sp. nov., isolated from sediment soil of lava forest wetlands and the emended description of the genus Jatrophihabitans.</title>
        <authorList>
            <person name="Lee K.C."/>
            <person name="Suh M.K."/>
            <person name="Eom M.K."/>
            <person name="Kim K.K."/>
            <person name="Kim J.S."/>
            <person name="Kim D.S."/>
            <person name="Ko S.H."/>
            <person name="Shin Y.K."/>
            <person name="Lee J.S."/>
        </authorList>
    </citation>
    <scope>NUCLEOTIDE SEQUENCE</scope>
    <source>
        <strain evidence="2">N237</strain>
    </source>
</reference>
<dbReference type="Proteomes" id="UP001056336">
    <property type="component" value="Chromosome"/>
</dbReference>